<dbReference type="InterPro" id="IPR003660">
    <property type="entry name" value="HAMP_dom"/>
</dbReference>
<keyword evidence="6" id="KW-0418">Kinase</keyword>
<dbReference type="InterPro" id="IPR000014">
    <property type="entry name" value="PAS"/>
</dbReference>
<reference evidence="11 12" key="1">
    <citation type="submission" date="2022-10" db="EMBL/GenBank/DDBJ databases">
        <title>Janthinobacterium sp. hw3 Genome sequencing.</title>
        <authorList>
            <person name="Park S."/>
        </authorList>
    </citation>
    <scope>NUCLEOTIDE SEQUENCE [LARGE SCALE GENOMIC DNA]</scope>
    <source>
        <strain evidence="12">hw3</strain>
    </source>
</reference>
<dbReference type="SMART" id="SM00091">
    <property type="entry name" value="PAS"/>
    <property type="match status" value="1"/>
</dbReference>
<dbReference type="InterPro" id="IPR005467">
    <property type="entry name" value="His_kinase_dom"/>
</dbReference>
<accession>A0ABT5K5B7</accession>
<dbReference type="PROSITE" id="PS50885">
    <property type="entry name" value="HAMP"/>
    <property type="match status" value="1"/>
</dbReference>
<evidence type="ECO:0000256" key="1">
    <source>
        <dbReference type="ARBA" id="ARBA00000085"/>
    </source>
</evidence>
<evidence type="ECO:0000256" key="2">
    <source>
        <dbReference type="ARBA" id="ARBA00004370"/>
    </source>
</evidence>
<dbReference type="InterPro" id="IPR013656">
    <property type="entry name" value="PAS_4"/>
</dbReference>
<dbReference type="NCBIfam" id="TIGR00229">
    <property type="entry name" value="sensory_box"/>
    <property type="match status" value="1"/>
</dbReference>
<dbReference type="PROSITE" id="PS50109">
    <property type="entry name" value="HIS_KIN"/>
    <property type="match status" value="1"/>
</dbReference>
<evidence type="ECO:0000313" key="12">
    <source>
        <dbReference type="Proteomes" id="UP001221208"/>
    </source>
</evidence>
<keyword evidence="8" id="KW-0472">Membrane</keyword>
<dbReference type="InterPro" id="IPR036890">
    <property type="entry name" value="HATPase_C_sf"/>
</dbReference>
<keyword evidence="4" id="KW-0597">Phosphoprotein</keyword>
<evidence type="ECO:0000256" key="3">
    <source>
        <dbReference type="ARBA" id="ARBA00012438"/>
    </source>
</evidence>
<dbReference type="Pfam" id="PF08448">
    <property type="entry name" value="PAS_4"/>
    <property type="match status" value="1"/>
</dbReference>
<feature type="domain" description="HAMP" evidence="10">
    <location>
        <begin position="187"/>
        <end position="239"/>
    </location>
</feature>
<dbReference type="InterPro" id="IPR003594">
    <property type="entry name" value="HATPase_dom"/>
</dbReference>
<dbReference type="InterPro" id="IPR036097">
    <property type="entry name" value="HisK_dim/P_sf"/>
</dbReference>
<dbReference type="PRINTS" id="PR00344">
    <property type="entry name" value="BCTRLSENSOR"/>
</dbReference>
<evidence type="ECO:0000256" key="5">
    <source>
        <dbReference type="ARBA" id="ARBA00022679"/>
    </source>
</evidence>
<keyword evidence="12" id="KW-1185">Reference proteome</keyword>
<name>A0ABT5K5B7_9BURK</name>
<evidence type="ECO:0000256" key="8">
    <source>
        <dbReference type="SAM" id="Phobius"/>
    </source>
</evidence>
<evidence type="ECO:0000256" key="7">
    <source>
        <dbReference type="SAM" id="Coils"/>
    </source>
</evidence>
<keyword evidence="5" id="KW-0808">Transferase</keyword>
<keyword evidence="8" id="KW-0812">Transmembrane</keyword>
<dbReference type="InterPro" id="IPR004358">
    <property type="entry name" value="Sig_transdc_His_kin-like_C"/>
</dbReference>
<dbReference type="Gene3D" id="3.30.565.10">
    <property type="entry name" value="Histidine kinase-like ATPase, C-terminal domain"/>
    <property type="match status" value="1"/>
</dbReference>
<dbReference type="Gene3D" id="3.30.450.20">
    <property type="entry name" value="PAS domain"/>
    <property type="match status" value="1"/>
</dbReference>
<feature type="coiled-coil region" evidence="7">
    <location>
        <begin position="231"/>
        <end position="261"/>
    </location>
</feature>
<dbReference type="EC" id="2.7.13.3" evidence="3"/>
<dbReference type="Pfam" id="PF02518">
    <property type="entry name" value="HATPase_c"/>
    <property type="match status" value="1"/>
</dbReference>
<protein>
    <recommendedName>
        <fullName evidence="3">histidine kinase</fullName>
        <ecNumber evidence="3">2.7.13.3</ecNumber>
    </recommendedName>
</protein>
<dbReference type="PANTHER" id="PTHR43065:SF42">
    <property type="entry name" value="TWO-COMPONENT SENSOR PPRA"/>
    <property type="match status" value="1"/>
</dbReference>
<dbReference type="SUPFAM" id="SSF55874">
    <property type="entry name" value="ATPase domain of HSP90 chaperone/DNA topoisomerase II/histidine kinase"/>
    <property type="match status" value="1"/>
</dbReference>
<dbReference type="SUPFAM" id="SSF55785">
    <property type="entry name" value="PYP-like sensor domain (PAS domain)"/>
    <property type="match status" value="1"/>
</dbReference>
<dbReference type="RefSeq" id="WP_273673249.1">
    <property type="nucleotide sequence ID" value="NZ_JAQQXR010000008.1"/>
</dbReference>
<keyword evidence="11" id="KW-0067">ATP-binding</keyword>
<dbReference type="Pfam" id="PF00672">
    <property type="entry name" value="HAMP"/>
    <property type="match status" value="1"/>
</dbReference>
<feature type="transmembrane region" description="Helical" evidence="8">
    <location>
        <begin position="6"/>
        <end position="27"/>
    </location>
</feature>
<dbReference type="SUPFAM" id="SSF47384">
    <property type="entry name" value="Homodimeric domain of signal transducing histidine kinase"/>
    <property type="match status" value="1"/>
</dbReference>
<evidence type="ECO:0000259" key="10">
    <source>
        <dbReference type="PROSITE" id="PS50885"/>
    </source>
</evidence>
<feature type="transmembrane region" description="Helical" evidence="8">
    <location>
        <begin position="169"/>
        <end position="190"/>
    </location>
</feature>
<dbReference type="GO" id="GO:0005524">
    <property type="term" value="F:ATP binding"/>
    <property type="evidence" value="ECO:0007669"/>
    <property type="project" value="UniProtKB-KW"/>
</dbReference>
<comment type="caution">
    <text evidence="11">The sequence shown here is derived from an EMBL/GenBank/DDBJ whole genome shotgun (WGS) entry which is preliminary data.</text>
</comment>
<dbReference type="Proteomes" id="UP001221208">
    <property type="component" value="Unassembled WGS sequence"/>
</dbReference>
<feature type="domain" description="Histidine kinase" evidence="9">
    <location>
        <begin position="426"/>
        <end position="658"/>
    </location>
</feature>
<dbReference type="Gene3D" id="1.10.287.130">
    <property type="match status" value="1"/>
</dbReference>
<dbReference type="EMBL" id="JAQQXR010000008">
    <property type="protein sequence ID" value="MDC8759840.1"/>
    <property type="molecule type" value="Genomic_DNA"/>
</dbReference>
<sequence>MFNLSLRAKFLILSAFVQALVVGLLIWNNMRIMDQAVSNNADRVAHEYAVTLNLSLGAYASKGRLAELQSYLNEMLSDPADSFVRYIVILDRDERPVISAGAAPAAPAALLQQAGVRTNQGVKTVLVGAMLHARAPLLLNDNQVGSLNFGLSTSDLAQARDEVLSQGSLISIAGFGIGLLLFYAFTLGIGRRLDGLNAQSQRLVQGDYGTLLPEHGGDEIEVVSRSLNTMNLALRARIAQLEQAERRLSESEARFKILFDVAPVPLSVTDHDGHIIAANLALERTFNGGAGAIVGRNAADIGFWEDAGEPHRVMALHARNGTVQGEIAKVRLADGRTGSVAIWTSSLSLDGASAIIWALLDLTEELDAKGALKELNTSLESRVRERSAALERANGDLSEALDSLQKTQHDLLAAEKMAALGSLVAGIAHELNTPIGNSLLVSTTLSDRVAEFDRLVDGGALKRSALLAHLDEVRQAAGLISGSLQKAANLIASFKQVAVDQTNDQRRRYDLLHVLQDTLATYLPRLRQAHCAARLDMPSGLTMDSYPGSLYQVVNNLINNALMHAFDGRAGGTITLRASDLGDGMIALQFSDDGNGMDEDVLRQVFDPFFTTKMGRGGTGLGMNIVYNIVTGVLGGRIHITTAPGQGTTIRIVMPSVAPLREGGKKSLPAALEHSAAI</sequence>
<dbReference type="SMART" id="SM00304">
    <property type="entry name" value="HAMP"/>
    <property type="match status" value="1"/>
</dbReference>
<comment type="catalytic activity">
    <reaction evidence="1">
        <text>ATP + protein L-histidine = ADP + protein N-phospho-L-histidine.</text>
        <dbReference type="EC" id="2.7.13.3"/>
    </reaction>
</comment>
<dbReference type="CDD" id="cd00075">
    <property type="entry name" value="HATPase"/>
    <property type="match status" value="1"/>
</dbReference>
<dbReference type="PANTHER" id="PTHR43065">
    <property type="entry name" value="SENSOR HISTIDINE KINASE"/>
    <property type="match status" value="1"/>
</dbReference>
<evidence type="ECO:0000313" key="11">
    <source>
        <dbReference type="EMBL" id="MDC8759840.1"/>
    </source>
</evidence>
<keyword evidence="7" id="KW-0175">Coiled coil</keyword>
<keyword evidence="8" id="KW-1133">Transmembrane helix</keyword>
<evidence type="ECO:0000256" key="6">
    <source>
        <dbReference type="ARBA" id="ARBA00022777"/>
    </source>
</evidence>
<dbReference type="Gene3D" id="6.10.340.10">
    <property type="match status" value="1"/>
</dbReference>
<comment type="subcellular location">
    <subcellularLocation>
        <location evidence="2">Membrane</location>
    </subcellularLocation>
</comment>
<evidence type="ECO:0000256" key="4">
    <source>
        <dbReference type="ARBA" id="ARBA00022553"/>
    </source>
</evidence>
<dbReference type="CDD" id="cd06225">
    <property type="entry name" value="HAMP"/>
    <property type="match status" value="1"/>
</dbReference>
<proteinExistence type="predicted"/>
<evidence type="ECO:0000259" key="9">
    <source>
        <dbReference type="PROSITE" id="PS50109"/>
    </source>
</evidence>
<dbReference type="InterPro" id="IPR035965">
    <property type="entry name" value="PAS-like_dom_sf"/>
</dbReference>
<organism evidence="11 12">
    <name type="scientific">Janthinobacterium fluminis</name>
    <dbReference type="NCBI Taxonomy" id="2987524"/>
    <lineage>
        <taxon>Bacteria</taxon>
        <taxon>Pseudomonadati</taxon>
        <taxon>Pseudomonadota</taxon>
        <taxon>Betaproteobacteria</taxon>
        <taxon>Burkholderiales</taxon>
        <taxon>Oxalobacteraceae</taxon>
        <taxon>Janthinobacterium</taxon>
    </lineage>
</organism>
<keyword evidence="11" id="KW-0547">Nucleotide-binding</keyword>
<gene>
    <name evidence="11" type="ORF">OIK44_19830</name>
</gene>
<dbReference type="SMART" id="SM00387">
    <property type="entry name" value="HATPase_c"/>
    <property type="match status" value="1"/>
</dbReference>